<dbReference type="GO" id="GO:0002055">
    <property type="term" value="F:adenine binding"/>
    <property type="evidence" value="ECO:0007669"/>
    <property type="project" value="TreeGrafter"/>
</dbReference>
<reference evidence="12" key="1">
    <citation type="submission" date="2019-08" db="EMBL/GenBank/DDBJ databases">
        <authorList>
            <person name="Kucharzyk K."/>
            <person name="Murdoch R.W."/>
            <person name="Higgins S."/>
            <person name="Loffler F."/>
        </authorList>
    </citation>
    <scope>NUCLEOTIDE SEQUENCE</scope>
</reference>
<dbReference type="InterPro" id="IPR000836">
    <property type="entry name" value="PRTase_dom"/>
</dbReference>
<dbReference type="FunFam" id="3.40.50.2020:FF:000021">
    <property type="entry name" value="Adenine phosphoribosyltransferase"/>
    <property type="match status" value="1"/>
</dbReference>
<keyword evidence="9 12" id="KW-0808">Transferase</keyword>
<dbReference type="PANTHER" id="PTHR32315:SF3">
    <property type="entry name" value="ADENINE PHOSPHORIBOSYLTRANSFERASE"/>
    <property type="match status" value="1"/>
</dbReference>
<dbReference type="Pfam" id="PF00156">
    <property type="entry name" value="Pribosyltran"/>
    <property type="match status" value="1"/>
</dbReference>
<dbReference type="PANTHER" id="PTHR32315">
    <property type="entry name" value="ADENINE PHOSPHORIBOSYLTRANSFERASE"/>
    <property type="match status" value="1"/>
</dbReference>
<dbReference type="AlphaFoldDB" id="A0A644W6F0"/>
<evidence type="ECO:0000256" key="2">
    <source>
        <dbReference type="ARBA" id="ARBA00003968"/>
    </source>
</evidence>
<comment type="subcellular location">
    <subcellularLocation>
        <location evidence="3">Cytoplasm</location>
    </subcellularLocation>
</comment>
<dbReference type="NCBIfam" id="TIGR01090">
    <property type="entry name" value="apt"/>
    <property type="match status" value="1"/>
</dbReference>
<comment type="caution">
    <text evidence="12">The sequence shown here is derived from an EMBL/GenBank/DDBJ whole genome shotgun (WGS) entry which is preliminary data.</text>
</comment>
<evidence type="ECO:0000256" key="10">
    <source>
        <dbReference type="ARBA" id="ARBA00022726"/>
    </source>
</evidence>
<evidence type="ECO:0000256" key="6">
    <source>
        <dbReference type="ARBA" id="ARBA00011893"/>
    </source>
</evidence>
<dbReference type="GO" id="GO:0003999">
    <property type="term" value="F:adenine phosphoribosyltransferase activity"/>
    <property type="evidence" value="ECO:0007669"/>
    <property type="project" value="UniProtKB-EC"/>
</dbReference>
<evidence type="ECO:0000313" key="12">
    <source>
        <dbReference type="EMBL" id="MPL99158.1"/>
    </source>
</evidence>
<dbReference type="NCBIfam" id="NF002634">
    <property type="entry name" value="PRK02304.1-3"/>
    <property type="match status" value="1"/>
</dbReference>
<feature type="domain" description="Phosphoribosyltransferase" evidence="11">
    <location>
        <begin position="37"/>
        <end position="147"/>
    </location>
</feature>
<dbReference type="UniPathway" id="UPA00588">
    <property type="reaction ID" value="UER00646"/>
</dbReference>
<dbReference type="InterPro" id="IPR029057">
    <property type="entry name" value="PRTase-like"/>
</dbReference>
<evidence type="ECO:0000256" key="4">
    <source>
        <dbReference type="ARBA" id="ARBA00004659"/>
    </source>
</evidence>
<organism evidence="12">
    <name type="scientific">bioreactor metagenome</name>
    <dbReference type="NCBI Taxonomy" id="1076179"/>
    <lineage>
        <taxon>unclassified sequences</taxon>
        <taxon>metagenomes</taxon>
        <taxon>ecological metagenomes</taxon>
    </lineage>
</organism>
<gene>
    <name evidence="12" type="primary">apt_9</name>
    <name evidence="12" type="ORF">SDC9_45374</name>
</gene>
<dbReference type="CDD" id="cd06223">
    <property type="entry name" value="PRTases_typeI"/>
    <property type="match status" value="1"/>
</dbReference>
<dbReference type="InterPro" id="IPR050054">
    <property type="entry name" value="UPRTase/APRTase"/>
</dbReference>
<evidence type="ECO:0000259" key="11">
    <source>
        <dbReference type="Pfam" id="PF00156"/>
    </source>
</evidence>
<sequence>MNIEKVIASIRNVPDFPKPGILFKDITTAMKDPEVLRFIVDELYEYYKDKGITKVVGVESRGFVLGSILAYKLGAGFVLLRKPGKLPADTYRLAYDLEYGQDALEIHKDAIEPGDVVLLHDDLLATGGSAGAALKLLANFDMKAVYVSFLIELEFLKGKEKLENATDIHSMIQF</sequence>
<evidence type="ECO:0000256" key="5">
    <source>
        <dbReference type="ARBA" id="ARBA00008391"/>
    </source>
</evidence>
<evidence type="ECO:0000256" key="8">
    <source>
        <dbReference type="ARBA" id="ARBA00022676"/>
    </source>
</evidence>
<comment type="pathway">
    <text evidence="4">Purine metabolism; AMP biosynthesis via salvage pathway; AMP from adenine: step 1/1.</text>
</comment>
<comment type="similarity">
    <text evidence="5">Belongs to the purine/pyrimidine phosphoribosyltransferase family.</text>
</comment>
<dbReference type="GO" id="GO:0006166">
    <property type="term" value="P:purine ribonucleoside salvage"/>
    <property type="evidence" value="ECO:0007669"/>
    <property type="project" value="UniProtKB-KW"/>
</dbReference>
<dbReference type="EC" id="2.4.2.7" evidence="6"/>
<evidence type="ECO:0000256" key="3">
    <source>
        <dbReference type="ARBA" id="ARBA00004496"/>
    </source>
</evidence>
<keyword evidence="10" id="KW-0660">Purine salvage</keyword>
<dbReference type="InterPro" id="IPR005764">
    <property type="entry name" value="Ade_phspho_trans"/>
</dbReference>
<comment type="function">
    <text evidence="2">Catalyzes a salvage reaction resulting in the formation of AMP, that is energically less costly than de novo synthesis.</text>
</comment>
<dbReference type="GO" id="GO:0016208">
    <property type="term" value="F:AMP binding"/>
    <property type="evidence" value="ECO:0007669"/>
    <property type="project" value="TreeGrafter"/>
</dbReference>
<dbReference type="SUPFAM" id="SSF53271">
    <property type="entry name" value="PRTase-like"/>
    <property type="match status" value="1"/>
</dbReference>
<dbReference type="Gene3D" id="3.40.50.2020">
    <property type="match status" value="1"/>
</dbReference>
<dbReference type="GO" id="GO:0005737">
    <property type="term" value="C:cytoplasm"/>
    <property type="evidence" value="ECO:0007669"/>
    <property type="project" value="UniProtKB-SubCell"/>
</dbReference>
<evidence type="ECO:0000256" key="7">
    <source>
        <dbReference type="ARBA" id="ARBA00022490"/>
    </source>
</evidence>
<accession>A0A644W6F0</accession>
<dbReference type="EMBL" id="VSSQ01000649">
    <property type="protein sequence ID" value="MPL99158.1"/>
    <property type="molecule type" value="Genomic_DNA"/>
</dbReference>
<evidence type="ECO:0000256" key="9">
    <source>
        <dbReference type="ARBA" id="ARBA00022679"/>
    </source>
</evidence>
<dbReference type="GO" id="GO:0044209">
    <property type="term" value="P:AMP salvage"/>
    <property type="evidence" value="ECO:0007669"/>
    <property type="project" value="UniProtKB-UniPathway"/>
</dbReference>
<keyword evidence="8 12" id="KW-0328">Glycosyltransferase</keyword>
<dbReference type="HAMAP" id="MF_00004">
    <property type="entry name" value="Aden_phosphoribosyltr"/>
    <property type="match status" value="1"/>
</dbReference>
<evidence type="ECO:0000256" key="1">
    <source>
        <dbReference type="ARBA" id="ARBA00000868"/>
    </source>
</evidence>
<comment type="catalytic activity">
    <reaction evidence="1">
        <text>AMP + diphosphate = 5-phospho-alpha-D-ribose 1-diphosphate + adenine</text>
        <dbReference type="Rhea" id="RHEA:16609"/>
        <dbReference type="ChEBI" id="CHEBI:16708"/>
        <dbReference type="ChEBI" id="CHEBI:33019"/>
        <dbReference type="ChEBI" id="CHEBI:58017"/>
        <dbReference type="ChEBI" id="CHEBI:456215"/>
        <dbReference type="EC" id="2.4.2.7"/>
    </reaction>
</comment>
<proteinExistence type="inferred from homology"/>
<keyword evidence="7" id="KW-0963">Cytoplasm</keyword>
<dbReference type="NCBIfam" id="NF002636">
    <property type="entry name" value="PRK02304.1-5"/>
    <property type="match status" value="1"/>
</dbReference>
<protein>
    <recommendedName>
        <fullName evidence="6">adenine phosphoribosyltransferase</fullName>
        <ecNumber evidence="6">2.4.2.7</ecNumber>
    </recommendedName>
</protein>
<name>A0A644W6F0_9ZZZZ</name>
<dbReference type="GO" id="GO:0006168">
    <property type="term" value="P:adenine salvage"/>
    <property type="evidence" value="ECO:0007669"/>
    <property type="project" value="InterPro"/>
</dbReference>